<accession>A0A9Q0ATB0</accession>
<keyword evidence="1" id="KW-0812">Transmembrane</keyword>
<evidence type="ECO:0000256" key="1">
    <source>
        <dbReference type="SAM" id="Phobius"/>
    </source>
</evidence>
<sequence>MDENSGKPPEETSRSTPNTWSRFVVAAFIIGTITLPVGLKYAVDYLKYSARRTTGTFDPRCADPASDSWQATFELDLTFGQLSFSQAKLIDLGWDTIIGQGGRLLHGWILYRCVIKRFLFYTMERSTVSYDYFMTVWVSRSSLETLLMTVKEFPSIDKARVLMYSVLLVFFLGYTILFTVLWSTTTGYVNLSRKLYAMPNGDVIPLDSKDLAICWVLDSVRLGLANGHVELGPVFSELQDPFIKEETPEVQLCADIGQAVQHPTYRHGQGGWETQPTIWDQFNMSKPSANFLNLRAYTLSAQLLRIATDLSEWKRFGSSSVLDHAGGQMPSISRNLSKCTDQNSSLNVLESSIGTLQYVQQPTHAMNGSHVSWYTDVTGTLMYRSNVQLDNSIPNHPGIVPYNSTLWLNGTQFDLAAPFLDIGYGCTGPEPGPFTSLGNCICYRGEPIPPEFLADKRIICNTAPGFVWGFSSNFLVIGLILETIWLGLCLFTNLSLSTSVTMLKDPRARNTSNMLLALDFSEGARNDLGSIDVRQVSEESLRKALKGHRIGYERASGETEDDFSLNLMHHHWVKDFGYLIHPRIHTESANLKVADVGSGTGIWLLDAYDRLPKSTQFVGLDISFDAAPPPETFPANITFQKWDVRDPVPDELIAAFDIINVHFMVFVVLKDEVPLVVDKFIQMRKPGGYLQWVEPDNQTVHGELTKPGNMKTNIEQLMSLLKSQDPDLPKIFSDRGIADVDADVHTAPPHWAYLMHECGLIMHELIARKTQNEQMAAELKRLIPLAVEETHKGAYLATTKYAITGGKP</sequence>
<gene>
    <name evidence="2" type="ORF">JX265_001435</name>
</gene>
<evidence type="ECO:0000313" key="3">
    <source>
        <dbReference type="Proteomes" id="UP000829685"/>
    </source>
</evidence>
<dbReference type="Gene3D" id="3.40.50.150">
    <property type="entry name" value="Vaccinia Virus protein VP39"/>
    <property type="match status" value="1"/>
</dbReference>
<feature type="transmembrane region" description="Helical" evidence="1">
    <location>
        <begin position="161"/>
        <end position="182"/>
    </location>
</feature>
<proteinExistence type="predicted"/>
<dbReference type="CDD" id="cd02440">
    <property type="entry name" value="AdoMet_MTases"/>
    <property type="match status" value="1"/>
</dbReference>
<keyword evidence="3" id="KW-1185">Reference proteome</keyword>
<evidence type="ECO:0008006" key="4">
    <source>
        <dbReference type="Google" id="ProtNLM"/>
    </source>
</evidence>
<protein>
    <recommendedName>
        <fullName evidence="4">Methyltransferase domain-containing protein</fullName>
    </recommendedName>
</protein>
<comment type="caution">
    <text evidence="2">The sequence shown here is derived from an EMBL/GenBank/DDBJ whole genome shotgun (WGS) entry which is preliminary data.</text>
</comment>
<dbReference type="Proteomes" id="UP000829685">
    <property type="component" value="Unassembled WGS sequence"/>
</dbReference>
<dbReference type="EMBL" id="JAFIMR010000003">
    <property type="protein sequence ID" value="KAI1879814.1"/>
    <property type="molecule type" value="Genomic_DNA"/>
</dbReference>
<keyword evidence="1" id="KW-1133">Transmembrane helix</keyword>
<keyword evidence="1" id="KW-0472">Membrane</keyword>
<dbReference type="InterPro" id="IPR029063">
    <property type="entry name" value="SAM-dependent_MTases_sf"/>
</dbReference>
<organism evidence="2 3">
    <name type="scientific">Neoarthrinium moseri</name>
    <dbReference type="NCBI Taxonomy" id="1658444"/>
    <lineage>
        <taxon>Eukaryota</taxon>
        <taxon>Fungi</taxon>
        <taxon>Dikarya</taxon>
        <taxon>Ascomycota</taxon>
        <taxon>Pezizomycotina</taxon>
        <taxon>Sordariomycetes</taxon>
        <taxon>Xylariomycetidae</taxon>
        <taxon>Amphisphaeriales</taxon>
        <taxon>Apiosporaceae</taxon>
        <taxon>Neoarthrinium</taxon>
    </lineage>
</organism>
<name>A0A9Q0ATB0_9PEZI</name>
<evidence type="ECO:0000313" key="2">
    <source>
        <dbReference type="EMBL" id="KAI1879814.1"/>
    </source>
</evidence>
<reference evidence="2" key="1">
    <citation type="submission" date="2021-03" db="EMBL/GenBank/DDBJ databases">
        <title>Revisited historic fungal species revealed as producer of novel bioactive compounds through whole genome sequencing and comparative genomics.</title>
        <authorList>
            <person name="Vignolle G.A."/>
            <person name="Hochenegger N."/>
            <person name="Mach R.L."/>
            <person name="Mach-Aigner A.R."/>
            <person name="Javad Rahimi M."/>
            <person name="Salim K.A."/>
            <person name="Chan C.M."/>
            <person name="Lim L.B.L."/>
            <person name="Cai F."/>
            <person name="Druzhinina I.S."/>
            <person name="U'Ren J.M."/>
            <person name="Derntl C."/>
        </authorList>
    </citation>
    <scope>NUCLEOTIDE SEQUENCE</scope>
    <source>
        <strain evidence="2">TUCIM 5799</strain>
    </source>
</reference>
<feature type="transmembrane region" description="Helical" evidence="1">
    <location>
        <begin position="20"/>
        <end position="43"/>
    </location>
</feature>
<dbReference type="AlphaFoldDB" id="A0A9Q0ATB0"/>
<dbReference type="SUPFAM" id="SSF53335">
    <property type="entry name" value="S-adenosyl-L-methionine-dependent methyltransferases"/>
    <property type="match status" value="1"/>
</dbReference>